<proteinExistence type="predicted"/>
<organism evidence="1 2">
    <name type="scientific">Burkholderia phage BcepSaruman</name>
    <dbReference type="NCBI Taxonomy" id="2530032"/>
    <lineage>
        <taxon>Viruses</taxon>
        <taxon>Duplodnaviria</taxon>
        <taxon>Heunggongvirae</taxon>
        <taxon>Uroviricota</taxon>
        <taxon>Caudoviricetes</taxon>
        <taxon>Sarumanvirus</taxon>
        <taxon>Sarumanvirus bcepsaruman</taxon>
    </lineage>
</organism>
<dbReference type="EMBL" id="MK552140">
    <property type="protein sequence ID" value="QBX06525.1"/>
    <property type="molecule type" value="Genomic_DNA"/>
</dbReference>
<evidence type="ECO:0000313" key="2">
    <source>
        <dbReference type="Proteomes" id="UP000296455"/>
    </source>
</evidence>
<sequence>MSPSTVDQVVELLHKQKYEHVAEILCDEIAANVASSKILSLFRPSGAPVIATPGAYRALSPTQVEQVAETSETKTVHISVCPAFLYSDDETKTRERITGLVNSLRIGVERMAMNLIRQGRTPIVEATSRDLASRLTTPNTYAVVAQNDDLLDLISNFDCGIQRITLNETLENEVLDPTEALTVSAISIGDFHRTRVYKGPPAPLKEDRYPDIERTAKYVAFRFSMGFSLTLAGIGYEYGYLDASL</sequence>
<evidence type="ECO:0000313" key="1">
    <source>
        <dbReference type="EMBL" id="QBX06525.1"/>
    </source>
</evidence>
<name>A0A4D5ZBZ1_9CAUD</name>
<gene>
    <name evidence="1" type="ORF">BcepSaruman_112</name>
</gene>
<dbReference type="Proteomes" id="UP000296455">
    <property type="component" value="Segment"/>
</dbReference>
<keyword evidence="2" id="KW-1185">Reference proteome</keyword>
<protein>
    <submittedName>
        <fullName evidence="1">Uncharacterized protein</fullName>
    </submittedName>
</protein>
<reference evidence="1 2" key="1">
    <citation type="submission" date="2019-02" db="EMBL/GenBank/DDBJ databases">
        <title>Complete genome sequence of Burkholderia cenocepacia phage BcepSaruman.</title>
        <authorList>
            <person name="Park K."/>
            <person name="Liu M."/>
            <person name="Gill J."/>
        </authorList>
    </citation>
    <scope>NUCLEOTIDE SEQUENCE [LARGE SCALE GENOMIC DNA]</scope>
</reference>
<accession>A0A4D5ZBZ1</accession>